<organism evidence="1">
    <name type="scientific">marine sediment metagenome</name>
    <dbReference type="NCBI Taxonomy" id="412755"/>
    <lineage>
        <taxon>unclassified sequences</taxon>
        <taxon>metagenomes</taxon>
        <taxon>ecological metagenomes</taxon>
    </lineage>
</organism>
<reference evidence="1" key="1">
    <citation type="journal article" date="2015" name="Nature">
        <title>Complex archaea that bridge the gap between prokaryotes and eukaryotes.</title>
        <authorList>
            <person name="Spang A."/>
            <person name="Saw J.H."/>
            <person name="Jorgensen S.L."/>
            <person name="Zaremba-Niedzwiedzka K."/>
            <person name="Martijn J."/>
            <person name="Lind A.E."/>
            <person name="van Eijk R."/>
            <person name="Schleper C."/>
            <person name="Guy L."/>
            <person name="Ettema T.J."/>
        </authorList>
    </citation>
    <scope>NUCLEOTIDE SEQUENCE</scope>
</reference>
<accession>A0A0F9HAR4</accession>
<comment type="caution">
    <text evidence="1">The sequence shown here is derived from an EMBL/GenBank/DDBJ whole genome shotgun (WGS) entry which is preliminary data.</text>
</comment>
<sequence length="154" mass="17270">MSDTLPQSIHDMVLGSALIDSALAPYPPDGTPALFQSRAPSDHAGHPYIVFKLDELAPSAEENDLKRIITLQFDVWDLNEGHSYAGIQPIIRELTEIFDKQRIEDTADYEAARSFLNGTSSMESPGEEDNKIQMMSLFTILAYRKYMQTILTSM</sequence>
<name>A0A0F9HAR4_9ZZZZ</name>
<protein>
    <submittedName>
        <fullName evidence="1">Uncharacterized protein</fullName>
    </submittedName>
</protein>
<evidence type="ECO:0000313" key="1">
    <source>
        <dbReference type="EMBL" id="KKL78770.1"/>
    </source>
</evidence>
<dbReference type="AlphaFoldDB" id="A0A0F9HAR4"/>
<gene>
    <name evidence="1" type="ORF">LCGC14_2021480</name>
</gene>
<proteinExistence type="predicted"/>
<dbReference type="EMBL" id="LAZR01023355">
    <property type="protein sequence ID" value="KKL78770.1"/>
    <property type="molecule type" value="Genomic_DNA"/>
</dbReference>